<dbReference type="InterPro" id="IPR049326">
    <property type="entry name" value="Rhodopsin_dom_fungi"/>
</dbReference>
<keyword evidence="4 6" id="KW-0472">Membrane</keyword>
<dbReference type="EMBL" id="JAUKUD010000002">
    <property type="protein sequence ID" value="KAK0751405.1"/>
    <property type="molecule type" value="Genomic_DNA"/>
</dbReference>
<proteinExistence type="inferred from homology"/>
<keyword evidence="9" id="KW-1185">Reference proteome</keyword>
<evidence type="ECO:0000256" key="4">
    <source>
        <dbReference type="ARBA" id="ARBA00023136"/>
    </source>
</evidence>
<feature type="transmembrane region" description="Helical" evidence="6">
    <location>
        <begin position="18"/>
        <end position="37"/>
    </location>
</feature>
<organism evidence="8 9">
    <name type="scientific">Schizothecium vesticola</name>
    <dbReference type="NCBI Taxonomy" id="314040"/>
    <lineage>
        <taxon>Eukaryota</taxon>
        <taxon>Fungi</taxon>
        <taxon>Dikarya</taxon>
        <taxon>Ascomycota</taxon>
        <taxon>Pezizomycotina</taxon>
        <taxon>Sordariomycetes</taxon>
        <taxon>Sordariomycetidae</taxon>
        <taxon>Sordariales</taxon>
        <taxon>Schizotheciaceae</taxon>
        <taxon>Schizothecium</taxon>
    </lineage>
</organism>
<evidence type="ECO:0000313" key="9">
    <source>
        <dbReference type="Proteomes" id="UP001172155"/>
    </source>
</evidence>
<feature type="domain" description="Rhodopsin" evidence="7">
    <location>
        <begin position="42"/>
        <end position="184"/>
    </location>
</feature>
<keyword evidence="2 6" id="KW-0812">Transmembrane</keyword>
<evidence type="ECO:0000256" key="5">
    <source>
        <dbReference type="ARBA" id="ARBA00038359"/>
    </source>
</evidence>
<dbReference type="PANTHER" id="PTHR33048">
    <property type="entry name" value="PTH11-LIKE INTEGRAL MEMBRANE PROTEIN (AFU_ORTHOLOGUE AFUA_5G11245)"/>
    <property type="match status" value="1"/>
</dbReference>
<feature type="transmembrane region" description="Helical" evidence="6">
    <location>
        <begin position="94"/>
        <end position="112"/>
    </location>
</feature>
<keyword evidence="3 6" id="KW-1133">Transmembrane helix</keyword>
<evidence type="ECO:0000256" key="2">
    <source>
        <dbReference type="ARBA" id="ARBA00022692"/>
    </source>
</evidence>
<evidence type="ECO:0000256" key="1">
    <source>
        <dbReference type="ARBA" id="ARBA00004141"/>
    </source>
</evidence>
<evidence type="ECO:0000259" key="7">
    <source>
        <dbReference type="Pfam" id="PF20684"/>
    </source>
</evidence>
<evidence type="ECO:0000256" key="6">
    <source>
        <dbReference type="SAM" id="Phobius"/>
    </source>
</evidence>
<sequence>MSAPEASPGVPISDRAAYISRVHFSVTVPMVAVTIAIFSTRFYLRICFSIAFTVFWLTVCQPLSDWWDLTNDGHNCADTQTIRGVSITGASLNIVNNVLLSIAPVTFLWSLHRPAVERILVCALMGIGSFASVASIIKLVLLVRWTRQPEGDDLWAMAGSMNTWSVTEQFFAVMATCLPFLKPVSTSVEVSVTDSRSLAWYRGGRAMFGRESMAIVSGAEDEGRGKLSDFEAQVGSAVRTKD</sequence>
<comment type="similarity">
    <text evidence="5">Belongs to the SAT4 family.</text>
</comment>
<feature type="transmembrane region" description="Helical" evidence="6">
    <location>
        <begin position="119"/>
        <end position="143"/>
    </location>
</feature>
<name>A0AA40F533_9PEZI</name>
<dbReference type="Proteomes" id="UP001172155">
    <property type="component" value="Unassembled WGS sequence"/>
</dbReference>
<dbReference type="InterPro" id="IPR052337">
    <property type="entry name" value="SAT4-like"/>
</dbReference>
<gene>
    <name evidence="8" type="ORF">B0T18DRAFT_457131</name>
</gene>
<dbReference type="PANTHER" id="PTHR33048:SF47">
    <property type="entry name" value="INTEGRAL MEMBRANE PROTEIN-RELATED"/>
    <property type="match status" value="1"/>
</dbReference>
<comment type="caution">
    <text evidence="8">The sequence shown here is derived from an EMBL/GenBank/DDBJ whole genome shotgun (WGS) entry which is preliminary data.</text>
</comment>
<evidence type="ECO:0000256" key="3">
    <source>
        <dbReference type="ARBA" id="ARBA00022989"/>
    </source>
</evidence>
<reference evidence="8" key="1">
    <citation type="submission" date="2023-06" db="EMBL/GenBank/DDBJ databases">
        <title>Genome-scale phylogeny and comparative genomics of the fungal order Sordariales.</title>
        <authorList>
            <consortium name="Lawrence Berkeley National Laboratory"/>
            <person name="Hensen N."/>
            <person name="Bonometti L."/>
            <person name="Westerberg I."/>
            <person name="Brannstrom I.O."/>
            <person name="Guillou S."/>
            <person name="Cros-Aarteil S."/>
            <person name="Calhoun S."/>
            <person name="Haridas S."/>
            <person name="Kuo A."/>
            <person name="Mondo S."/>
            <person name="Pangilinan J."/>
            <person name="Riley R."/>
            <person name="LaButti K."/>
            <person name="Andreopoulos B."/>
            <person name="Lipzen A."/>
            <person name="Chen C."/>
            <person name="Yanf M."/>
            <person name="Daum C."/>
            <person name="Ng V."/>
            <person name="Clum A."/>
            <person name="Steindorff A."/>
            <person name="Ohm R."/>
            <person name="Martin F."/>
            <person name="Silar P."/>
            <person name="Natvig D."/>
            <person name="Lalanne C."/>
            <person name="Gautier V."/>
            <person name="Ament-velasquez S.L."/>
            <person name="Kruys A."/>
            <person name="Hutchinson M.I."/>
            <person name="Powell A.J."/>
            <person name="Barry K."/>
            <person name="Miller A.N."/>
            <person name="Grigoriev I.V."/>
            <person name="Debuchy R."/>
            <person name="Gladieux P."/>
            <person name="Thoren M.H."/>
            <person name="Johannesson H."/>
        </authorList>
    </citation>
    <scope>NUCLEOTIDE SEQUENCE</scope>
    <source>
        <strain evidence="8">SMH3187-1</strain>
    </source>
</reference>
<accession>A0AA40F533</accession>
<protein>
    <recommendedName>
        <fullName evidence="7">Rhodopsin domain-containing protein</fullName>
    </recommendedName>
</protein>
<evidence type="ECO:0000313" key="8">
    <source>
        <dbReference type="EMBL" id="KAK0751405.1"/>
    </source>
</evidence>
<dbReference type="AlphaFoldDB" id="A0AA40F533"/>
<dbReference type="GO" id="GO:0016020">
    <property type="term" value="C:membrane"/>
    <property type="evidence" value="ECO:0007669"/>
    <property type="project" value="UniProtKB-SubCell"/>
</dbReference>
<dbReference type="Pfam" id="PF20684">
    <property type="entry name" value="Fung_rhodopsin"/>
    <property type="match status" value="1"/>
</dbReference>
<comment type="subcellular location">
    <subcellularLocation>
        <location evidence="1">Membrane</location>
        <topology evidence="1">Multi-pass membrane protein</topology>
    </subcellularLocation>
</comment>